<evidence type="ECO:0000313" key="8">
    <source>
        <dbReference type="Proteomes" id="UP000284219"/>
    </source>
</evidence>
<dbReference type="Proteomes" id="UP000284219">
    <property type="component" value="Unassembled WGS sequence"/>
</dbReference>
<name>A0A419SIB7_9BACL</name>
<evidence type="ECO:0000256" key="6">
    <source>
        <dbReference type="SAM" id="Phobius"/>
    </source>
</evidence>
<evidence type="ECO:0000256" key="1">
    <source>
        <dbReference type="ARBA" id="ARBA00004141"/>
    </source>
</evidence>
<feature type="transmembrane region" description="Helical" evidence="6">
    <location>
        <begin position="233"/>
        <end position="252"/>
    </location>
</feature>
<feature type="transmembrane region" description="Helical" evidence="6">
    <location>
        <begin position="179"/>
        <end position="198"/>
    </location>
</feature>
<evidence type="ECO:0000256" key="4">
    <source>
        <dbReference type="ARBA" id="ARBA00022989"/>
    </source>
</evidence>
<feature type="transmembrane region" description="Helical" evidence="6">
    <location>
        <begin position="331"/>
        <end position="358"/>
    </location>
</feature>
<evidence type="ECO:0000256" key="5">
    <source>
        <dbReference type="ARBA" id="ARBA00023136"/>
    </source>
</evidence>
<sequence>MDPEWLKNLGRFFRFAWVSTLIIISVWFIKFALPLLYPFILALIIAFLINRPVNWLEARAKLPRWAATLIALSFVLSIVAGLFILLISQLVIETAHLIAVLPSQIQEATDYINRYISTEIITNFYDNIHYYYSSLNEGYKTSIENYVSEGLSRIAKTGTFLIQALLNGLQAFLTSLPNAATAIVISTLASFFISKDFYKIKDRAFRMMPPFIEGRITGVAQDLKKALFGFIKAQVTLVSITGFIVVVGLLILRVEYAFTVGVITGIVDLLPLLGTGFVFVPWIVYLFIQGNYNLVIGLSILYAVIVIQRQIMEPKIVADNIGLDPLITLMAIFVGLRLFGVLGLIIGPISVVILNALINAHIFQDLWTYVVGKKAND</sequence>
<dbReference type="InterPro" id="IPR014227">
    <property type="entry name" value="YtvI-like"/>
</dbReference>
<comment type="similarity">
    <text evidence="2">Belongs to the autoinducer-2 exporter (AI-2E) (TC 2.A.86) family.</text>
</comment>
<dbReference type="RefSeq" id="WP_120189012.1">
    <property type="nucleotide sequence ID" value="NZ_MCHY01000008.1"/>
</dbReference>
<keyword evidence="5 6" id="KW-0472">Membrane</keyword>
<reference evidence="7 8" key="1">
    <citation type="submission" date="2016-08" db="EMBL/GenBank/DDBJ databases">
        <title>Novel Firmicute Genomes.</title>
        <authorList>
            <person name="Poppleton D.I."/>
            <person name="Gribaldo S."/>
        </authorList>
    </citation>
    <scope>NUCLEOTIDE SEQUENCE [LARGE SCALE GENOMIC DNA]</scope>
    <source>
        <strain evidence="7 8">RAOx-1</strain>
    </source>
</reference>
<evidence type="ECO:0000256" key="3">
    <source>
        <dbReference type="ARBA" id="ARBA00022692"/>
    </source>
</evidence>
<dbReference type="AlphaFoldDB" id="A0A419SIB7"/>
<evidence type="ECO:0000313" key="7">
    <source>
        <dbReference type="EMBL" id="RKD23784.1"/>
    </source>
</evidence>
<keyword evidence="3 6" id="KW-0812">Transmembrane</keyword>
<feature type="transmembrane region" description="Helical" evidence="6">
    <location>
        <begin position="65"/>
        <end position="92"/>
    </location>
</feature>
<comment type="subcellular location">
    <subcellularLocation>
        <location evidence="1">Membrane</location>
        <topology evidence="1">Multi-pass membrane protein</topology>
    </subcellularLocation>
</comment>
<keyword evidence="8" id="KW-1185">Reference proteome</keyword>
<proteinExistence type="inferred from homology"/>
<organism evidence="7 8">
    <name type="scientific">Ammoniphilus oxalaticus</name>
    <dbReference type="NCBI Taxonomy" id="66863"/>
    <lineage>
        <taxon>Bacteria</taxon>
        <taxon>Bacillati</taxon>
        <taxon>Bacillota</taxon>
        <taxon>Bacilli</taxon>
        <taxon>Bacillales</taxon>
        <taxon>Paenibacillaceae</taxon>
        <taxon>Aneurinibacillus group</taxon>
        <taxon>Ammoniphilus</taxon>
    </lineage>
</organism>
<dbReference type="OrthoDB" id="9774361at2"/>
<dbReference type="GO" id="GO:0016020">
    <property type="term" value="C:membrane"/>
    <property type="evidence" value="ECO:0007669"/>
    <property type="project" value="UniProtKB-SubCell"/>
</dbReference>
<accession>A0A419SIB7</accession>
<comment type="caution">
    <text evidence="7">The sequence shown here is derived from an EMBL/GenBank/DDBJ whole genome shotgun (WGS) entry which is preliminary data.</text>
</comment>
<keyword evidence="4 6" id="KW-1133">Transmembrane helix</keyword>
<dbReference type="PANTHER" id="PTHR21716:SF68">
    <property type="entry name" value="TRANSPORT PROTEIN YTVI-RELATED"/>
    <property type="match status" value="1"/>
</dbReference>
<gene>
    <name evidence="7" type="ORF">BEP19_04970</name>
</gene>
<feature type="transmembrane region" description="Helical" evidence="6">
    <location>
        <begin position="292"/>
        <end position="311"/>
    </location>
</feature>
<dbReference type="EMBL" id="MCHY01000008">
    <property type="protein sequence ID" value="RKD23784.1"/>
    <property type="molecule type" value="Genomic_DNA"/>
</dbReference>
<feature type="transmembrane region" description="Helical" evidence="6">
    <location>
        <begin position="258"/>
        <end position="285"/>
    </location>
</feature>
<dbReference type="PANTHER" id="PTHR21716">
    <property type="entry name" value="TRANSMEMBRANE PROTEIN"/>
    <property type="match status" value="1"/>
</dbReference>
<dbReference type="GO" id="GO:0055085">
    <property type="term" value="P:transmembrane transport"/>
    <property type="evidence" value="ECO:0007669"/>
    <property type="project" value="TreeGrafter"/>
</dbReference>
<dbReference type="Pfam" id="PF01594">
    <property type="entry name" value="AI-2E_transport"/>
    <property type="match status" value="1"/>
</dbReference>
<feature type="transmembrane region" description="Helical" evidence="6">
    <location>
        <begin position="12"/>
        <end position="29"/>
    </location>
</feature>
<dbReference type="NCBIfam" id="TIGR02872">
    <property type="entry name" value="spore_ytvI"/>
    <property type="match status" value="1"/>
</dbReference>
<dbReference type="InterPro" id="IPR002549">
    <property type="entry name" value="AI-2E-like"/>
</dbReference>
<evidence type="ECO:0000256" key="2">
    <source>
        <dbReference type="ARBA" id="ARBA00009773"/>
    </source>
</evidence>
<protein>
    <submittedName>
        <fullName evidence="7">Sporulation integral membrane protein YtvI</fullName>
    </submittedName>
</protein>